<gene>
    <name evidence="9" type="ORF">KGA66_04940</name>
</gene>
<keyword evidence="5 7" id="KW-0408">Iron</keyword>
<evidence type="ECO:0000256" key="2">
    <source>
        <dbReference type="ARBA" id="ARBA00022617"/>
    </source>
</evidence>
<evidence type="ECO:0000256" key="3">
    <source>
        <dbReference type="ARBA" id="ARBA00022723"/>
    </source>
</evidence>
<dbReference type="PANTHER" id="PTHR46696">
    <property type="entry name" value="P450, PUTATIVE (EUROFUNG)-RELATED"/>
    <property type="match status" value="1"/>
</dbReference>
<dbReference type="SUPFAM" id="SSF48264">
    <property type="entry name" value="Cytochrome P450"/>
    <property type="match status" value="1"/>
</dbReference>
<keyword evidence="6 7" id="KW-0503">Monooxygenase</keyword>
<feature type="region of interest" description="Disordered" evidence="8">
    <location>
        <begin position="1"/>
        <end position="25"/>
    </location>
</feature>
<dbReference type="CDD" id="cd11029">
    <property type="entry name" value="CYP107-like"/>
    <property type="match status" value="1"/>
</dbReference>
<dbReference type="Gene3D" id="1.10.630.10">
    <property type="entry name" value="Cytochrome P450"/>
    <property type="match status" value="1"/>
</dbReference>
<protein>
    <submittedName>
        <fullName evidence="9">Cytochrome P450</fullName>
    </submittedName>
</protein>
<accession>A0A8J7WLM5</accession>
<dbReference type="AlphaFoldDB" id="A0A8J7WLM5"/>
<dbReference type="PANTHER" id="PTHR46696:SF1">
    <property type="entry name" value="CYTOCHROME P450 YJIB-RELATED"/>
    <property type="match status" value="1"/>
</dbReference>
<dbReference type="InterPro" id="IPR001128">
    <property type="entry name" value="Cyt_P450"/>
</dbReference>
<dbReference type="RefSeq" id="WP_211464975.1">
    <property type="nucleotide sequence ID" value="NZ_JAGSXH010000010.1"/>
</dbReference>
<keyword evidence="2 7" id="KW-0349">Heme</keyword>
<feature type="compositionally biased region" description="Low complexity" evidence="8">
    <location>
        <begin position="10"/>
        <end position="25"/>
    </location>
</feature>
<evidence type="ECO:0000256" key="7">
    <source>
        <dbReference type="RuleBase" id="RU000461"/>
    </source>
</evidence>
<dbReference type="InterPro" id="IPR002397">
    <property type="entry name" value="Cyt_P450_B"/>
</dbReference>
<dbReference type="GO" id="GO:0016705">
    <property type="term" value="F:oxidoreductase activity, acting on paired donors, with incorporation or reduction of molecular oxygen"/>
    <property type="evidence" value="ECO:0007669"/>
    <property type="project" value="InterPro"/>
</dbReference>
<dbReference type="Proteomes" id="UP000677913">
    <property type="component" value="Unassembled WGS sequence"/>
</dbReference>
<dbReference type="Pfam" id="PF00067">
    <property type="entry name" value="p450"/>
    <property type="match status" value="2"/>
</dbReference>
<dbReference type="GO" id="GO:0005506">
    <property type="term" value="F:iron ion binding"/>
    <property type="evidence" value="ECO:0007669"/>
    <property type="project" value="InterPro"/>
</dbReference>
<sequence>MTPRPGRADGCPAAAGQVPGPQAGDAPYARLDTEEFTATPHAVFEALRAEAAAVPVVVRGGIHAWLITRYDEARAVLADDRMAKDVRHWRDFHAGLVPFTGDVAVAARRNILSSDPPDHTRLREVLLSAFSPRRIELLRAQIARIAGDLLDRIAPRGRADLVAEFALPIPMTVICELFGVPADDRPGIRTWTEALFHGAAMERMAQASNEIDALLARVVEIRRADPGDDFTSALIVACDAGRISSEELASLLRAMLAGGNETTANLIGNAISALLQHPEALKLAVGEPRRWPQVIDEVLRWDAPIQNSLWRFATEDVEIGGRLIRRGDAVIVALSCANRDERAFAHAAAFDIARADRGHVSFGRGRHYCVGATLARLEAQIALPALFERLPDLRPAPGAALRYRQSTMSRGLISLPVQFAATPGRPAATCAS</sequence>
<organism evidence="9 10">
    <name type="scientific">Actinocrinis puniceicyclus</name>
    <dbReference type="NCBI Taxonomy" id="977794"/>
    <lineage>
        <taxon>Bacteria</taxon>
        <taxon>Bacillati</taxon>
        <taxon>Actinomycetota</taxon>
        <taxon>Actinomycetes</taxon>
        <taxon>Catenulisporales</taxon>
        <taxon>Actinospicaceae</taxon>
        <taxon>Actinocrinis</taxon>
    </lineage>
</organism>
<proteinExistence type="inferred from homology"/>
<dbReference type="InterPro" id="IPR017972">
    <property type="entry name" value="Cyt_P450_CS"/>
</dbReference>
<dbReference type="GO" id="GO:0020037">
    <property type="term" value="F:heme binding"/>
    <property type="evidence" value="ECO:0007669"/>
    <property type="project" value="InterPro"/>
</dbReference>
<dbReference type="FunFam" id="1.10.630.10:FF:000018">
    <property type="entry name" value="Cytochrome P450 monooxygenase"/>
    <property type="match status" value="1"/>
</dbReference>
<evidence type="ECO:0000256" key="1">
    <source>
        <dbReference type="ARBA" id="ARBA00010617"/>
    </source>
</evidence>
<dbReference type="GO" id="GO:0004497">
    <property type="term" value="F:monooxygenase activity"/>
    <property type="evidence" value="ECO:0007669"/>
    <property type="project" value="UniProtKB-KW"/>
</dbReference>
<keyword evidence="10" id="KW-1185">Reference proteome</keyword>
<evidence type="ECO:0000256" key="5">
    <source>
        <dbReference type="ARBA" id="ARBA00023004"/>
    </source>
</evidence>
<dbReference type="EMBL" id="JAGSXH010000010">
    <property type="protein sequence ID" value="MBS2962382.1"/>
    <property type="molecule type" value="Genomic_DNA"/>
</dbReference>
<keyword evidence="4 7" id="KW-0560">Oxidoreductase</keyword>
<evidence type="ECO:0000256" key="4">
    <source>
        <dbReference type="ARBA" id="ARBA00023002"/>
    </source>
</evidence>
<dbReference type="InterPro" id="IPR036396">
    <property type="entry name" value="Cyt_P450_sf"/>
</dbReference>
<dbReference type="PRINTS" id="PR00385">
    <property type="entry name" value="P450"/>
</dbReference>
<dbReference type="PROSITE" id="PS00086">
    <property type="entry name" value="CYTOCHROME_P450"/>
    <property type="match status" value="1"/>
</dbReference>
<evidence type="ECO:0000313" key="9">
    <source>
        <dbReference type="EMBL" id="MBS2962382.1"/>
    </source>
</evidence>
<keyword evidence="3 7" id="KW-0479">Metal-binding</keyword>
<evidence type="ECO:0000256" key="8">
    <source>
        <dbReference type="SAM" id="MobiDB-lite"/>
    </source>
</evidence>
<evidence type="ECO:0000313" key="10">
    <source>
        <dbReference type="Proteomes" id="UP000677913"/>
    </source>
</evidence>
<dbReference type="PRINTS" id="PR00359">
    <property type="entry name" value="BP450"/>
</dbReference>
<name>A0A8J7WLM5_9ACTN</name>
<reference evidence="9" key="1">
    <citation type="submission" date="2021-04" db="EMBL/GenBank/DDBJ databases">
        <title>Genome based classification of Actinospica acidithermotolerans sp. nov., an actinobacterium isolated from an Indonesian hot spring.</title>
        <authorList>
            <person name="Kusuma A.B."/>
            <person name="Putra K.E."/>
            <person name="Nafisah S."/>
            <person name="Loh J."/>
            <person name="Nouioui I."/>
            <person name="Goodfellow M."/>
        </authorList>
    </citation>
    <scope>NUCLEOTIDE SEQUENCE</scope>
    <source>
        <strain evidence="9">DSM 45618</strain>
    </source>
</reference>
<evidence type="ECO:0000256" key="6">
    <source>
        <dbReference type="ARBA" id="ARBA00023033"/>
    </source>
</evidence>
<comment type="similarity">
    <text evidence="1 7">Belongs to the cytochrome P450 family.</text>
</comment>
<comment type="caution">
    <text evidence="9">The sequence shown here is derived from an EMBL/GenBank/DDBJ whole genome shotgun (WGS) entry which is preliminary data.</text>
</comment>